<dbReference type="InterPro" id="IPR038692">
    <property type="entry name" value="Cthe_2751_sf"/>
</dbReference>
<dbReference type="EMBL" id="SVCM01000137">
    <property type="protein sequence ID" value="MBE6060860.1"/>
    <property type="molecule type" value="Genomic_DNA"/>
</dbReference>
<dbReference type="Proteomes" id="UP000768462">
    <property type="component" value="Unassembled WGS sequence"/>
</dbReference>
<dbReference type="AlphaFoldDB" id="A0A927W956"/>
<accession>A0A927W956</accession>
<proteinExistence type="predicted"/>
<dbReference type="InterPro" id="IPR031837">
    <property type="entry name" value="DUF5071"/>
</dbReference>
<gene>
    <name evidence="2" type="ORF">E7215_11910</name>
</gene>
<name>A0A927W956_9CLOT</name>
<organism evidence="2 3">
    <name type="scientific">Clostridium sulfidigenes</name>
    <dbReference type="NCBI Taxonomy" id="318464"/>
    <lineage>
        <taxon>Bacteria</taxon>
        <taxon>Bacillati</taxon>
        <taxon>Bacillota</taxon>
        <taxon>Clostridia</taxon>
        <taxon>Eubacteriales</taxon>
        <taxon>Clostridiaceae</taxon>
        <taxon>Clostridium</taxon>
    </lineage>
</organism>
<evidence type="ECO:0000259" key="1">
    <source>
        <dbReference type="Pfam" id="PF16804"/>
    </source>
</evidence>
<evidence type="ECO:0000313" key="2">
    <source>
        <dbReference type="EMBL" id="MBE6060860.1"/>
    </source>
</evidence>
<sequence>MENRRSKMDKNIFLNLSWNASLNSQNKAINELASVESLDPNELIQPISKEYWENAAKVLNMIGYPRVEAAISGLFSWLQDMNWPGAMIVMELLKSLPKDVIIPYLESATNEAIDGDDEIWLINLSTFLIHLKLREHDFVSKKLYLTLLNATKY</sequence>
<protein>
    <submittedName>
        <fullName evidence="2">DUF5071 domain-containing protein</fullName>
    </submittedName>
</protein>
<comment type="caution">
    <text evidence="2">The sequence shown here is derived from an EMBL/GenBank/DDBJ whole genome shotgun (WGS) entry which is preliminary data.</text>
</comment>
<dbReference type="Pfam" id="PF16804">
    <property type="entry name" value="DUF5071"/>
    <property type="match status" value="1"/>
</dbReference>
<reference evidence="2" key="1">
    <citation type="submission" date="2019-04" db="EMBL/GenBank/DDBJ databases">
        <title>Evolution of Biomass-Degrading Anaerobic Consortia Revealed by Metagenomics.</title>
        <authorList>
            <person name="Peng X."/>
        </authorList>
    </citation>
    <scope>NUCLEOTIDE SEQUENCE</scope>
    <source>
        <strain evidence="2">SIG254</strain>
    </source>
</reference>
<dbReference type="Gene3D" id="1.25.40.750">
    <property type="entry name" value="Domain of unknown function DUF5071"/>
    <property type="match status" value="1"/>
</dbReference>
<feature type="domain" description="DUF5071" evidence="1">
    <location>
        <begin position="57"/>
        <end position="129"/>
    </location>
</feature>
<evidence type="ECO:0000313" key="3">
    <source>
        <dbReference type="Proteomes" id="UP000768462"/>
    </source>
</evidence>